<dbReference type="SUPFAM" id="SSF55874">
    <property type="entry name" value="ATPase domain of HSP90 chaperone/DNA topoisomerase II/histidine kinase"/>
    <property type="match status" value="1"/>
</dbReference>
<dbReference type="GO" id="GO:0000155">
    <property type="term" value="F:phosphorelay sensor kinase activity"/>
    <property type="evidence" value="ECO:0007669"/>
    <property type="project" value="TreeGrafter"/>
</dbReference>
<dbReference type="Pfam" id="PF02518">
    <property type="entry name" value="HATPase_c"/>
    <property type="match status" value="1"/>
</dbReference>
<organism evidence="8 9">
    <name type="scientific">Pseudobacteriovorax antillogorgiicola</name>
    <dbReference type="NCBI Taxonomy" id="1513793"/>
    <lineage>
        <taxon>Bacteria</taxon>
        <taxon>Pseudomonadati</taxon>
        <taxon>Bdellovibrionota</taxon>
        <taxon>Oligoflexia</taxon>
        <taxon>Oligoflexales</taxon>
        <taxon>Pseudobacteriovoracaceae</taxon>
        <taxon>Pseudobacteriovorax</taxon>
    </lineage>
</organism>
<dbReference type="InterPro" id="IPR001789">
    <property type="entry name" value="Sig_transdc_resp-reg_receiver"/>
</dbReference>
<feature type="domain" description="Response regulatory" evidence="7">
    <location>
        <begin position="730"/>
        <end position="843"/>
    </location>
</feature>
<dbReference type="EC" id="2.7.13.3" evidence="2"/>
<reference evidence="9" key="1">
    <citation type="submission" date="2017-04" db="EMBL/GenBank/DDBJ databases">
        <authorList>
            <person name="Varghese N."/>
            <person name="Submissions S."/>
        </authorList>
    </citation>
    <scope>NUCLEOTIDE SEQUENCE [LARGE SCALE GENOMIC DNA]</scope>
    <source>
        <strain evidence="9">RKEM611</strain>
    </source>
</reference>
<keyword evidence="5" id="KW-0812">Transmembrane</keyword>
<evidence type="ECO:0000256" key="2">
    <source>
        <dbReference type="ARBA" id="ARBA00012438"/>
    </source>
</evidence>
<name>A0A1Y6C0W6_9BACT</name>
<feature type="transmembrane region" description="Helical" evidence="5">
    <location>
        <begin position="137"/>
        <end position="155"/>
    </location>
</feature>
<proteinExistence type="predicted"/>
<comment type="catalytic activity">
    <reaction evidence="1">
        <text>ATP + protein L-histidine = ADP + protein N-phospho-L-histidine.</text>
        <dbReference type="EC" id="2.7.13.3"/>
    </reaction>
</comment>
<evidence type="ECO:0000256" key="1">
    <source>
        <dbReference type="ARBA" id="ARBA00000085"/>
    </source>
</evidence>
<dbReference type="InterPro" id="IPR036890">
    <property type="entry name" value="HATPase_C_sf"/>
</dbReference>
<dbReference type="PANTHER" id="PTHR43547">
    <property type="entry name" value="TWO-COMPONENT HISTIDINE KINASE"/>
    <property type="match status" value="1"/>
</dbReference>
<dbReference type="RefSeq" id="WP_132320061.1">
    <property type="nucleotide sequence ID" value="NZ_FWZT01000011.1"/>
</dbReference>
<evidence type="ECO:0000313" key="9">
    <source>
        <dbReference type="Proteomes" id="UP000192907"/>
    </source>
</evidence>
<dbReference type="OrthoDB" id="5290057at2"/>
<keyword evidence="5" id="KW-0472">Membrane</keyword>
<dbReference type="PROSITE" id="PS50109">
    <property type="entry name" value="HIS_KIN"/>
    <property type="match status" value="1"/>
</dbReference>
<dbReference type="Gene3D" id="3.40.50.2300">
    <property type="match status" value="2"/>
</dbReference>
<gene>
    <name evidence="8" type="ORF">SAMN06296036_111117</name>
</gene>
<dbReference type="SUPFAM" id="SSF52172">
    <property type="entry name" value="CheY-like"/>
    <property type="match status" value="2"/>
</dbReference>
<dbReference type="PROSITE" id="PS50110">
    <property type="entry name" value="RESPONSE_REGULATORY"/>
    <property type="match status" value="2"/>
</dbReference>
<protein>
    <recommendedName>
        <fullName evidence="2">histidine kinase</fullName>
        <ecNumber evidence="2">2.7.13.3</ecNumber>
    </recommendedName>
</protein>
<accession>A0A1Y6C0W6</accession>
<dbReference type="Gene3D" id="3.30.565.10">
    <property type="entry name" value="Histidine kinase-like ATPase, C-terminal domain"/>
    <property type="match status" value="1"/>
</dbReference>
<dbReference type="Pfam" id="PF00072">
    <property type="entry name" value="Response_reg"/>
    <property type="match status" value="1"/>
</dbReference>
<keyword evidence="9" id="KW-1185">Reference proteome</keyword>
<feature type="modified residue" description="4-aspartylphosphate" evidence="4">
    <location>
        <position position="778"/>
    </location>
</feature>
<dbReference type="PANTHER" id="PTHR43547:SF2">
    <property type="entry name" value="HYBRID SIGNAL TRANSDUCTION HISTIDINE KINASE C"/>
    <property type="match status" value="1"/>
</dbReference>
<evidence type="ECO:0000259" key="6">
    <source>
        <dbReference type="PROSITE" id="PS50109"/>
    </source>
</evidence>
<dbReference type="CDD" id="cd00156">
    <property type="entry name" value="REC"/>
    <property type="match status" value="2"/>
</dbReference>
<feature type="modified residue" description="4-aspartylphosphate" evidence="4">
    <location>
        <position position="507"/>
    </location>
</feature>
<dbReference type="Proteomes" id="UP000192907">
    <property type="component" value="Unassembled WGS sequence"/>
</dbReference>
<dbReference type="InterPro" id="IPR003594">
    <property type="entry name" value="HATPase_dom"/>
</dbReference>
<dbReference type="InterPro" id="IPR005467">
    <property type="entry name" value="His_kinase_dom"/>
</dbReference>
<feature type="domain" description="Response regulatory" evidence="7">
    <location>
        <begin position="454"/>
        <end position="574"/>
    </location>
</feature>
<dbReference type="CDD" id="cd00075">
    <property type="entry name" value="HATPase"/>
    <property type="match status" value="1"/>
</dbReference>
<keyword evidence="8" id="KW-0808">Transferase</keyword>
<evidence type="ECO:0000259" key="7">
    <source>
        <dbReference type="PROSITE" id="PS50110"/>
    </source>
</evidence>
<dbReference type="STRING" id="1513793.SAMN06296036_111117"/>
<keyword evidence="5" id="KW-1133">Transmembrane helix</keyword>
<keyword evidence="3 4" id="KW-0597">Phosphoprotein</keyword>
<feature type="domain" description="Histidine kinase" evidence="6">
    <location>
        <begin position="184"/>
        <end position="395"/>
    </location>
</feature>
<evidence type="ECO:0000256" key="4">
    <source>
        <dbReference type="PROSITE-ProRule" id="PRU00169"/>
    </source>
</evidence>
<dbReference type="SMART" id="SM00387">
    <property type="entry name" value="HATPase_c"/>
    <property type="match status" value="1"/>
</dbReference>
<dbReference type="PRINTS" id="PR00344">
    <property type="entry name" value="BCTRLSENSOR"/>
</dbReference>
<feature type="transmembrane region" description="Helical" evidence="5">
    <location>
        <begin position="14"/>
        <end position="34"/>
    </location>
</feature>
<evidence type="ECO:0000256" key="3">
    <source>
        <dbReference type="ARBA" id="ARBA00022553"/>
    </source>
</evidence>
<dbReference type="EMBL" id="FWZT01000011">
    <property type="protein sequence ID" value="SMF37966.1"/>
    <property type="molecule type" value="Genomic_DNA"/>
</dbReference>
<evidence type="ECO:0000256" key="5">
    <source>
        <dbReference type="SAM" id="Phobius"/>
    </source>
</evidence>
<sequence>MASEKERDGQVKPISFLALILLEAVIVLLAAEGFQQYHRNIYSKNLFLSQRNNLLADYFTPAIADFERVTGESNVFIAVVYRHEASGESFFFNDTYRVVEPLKESKLLVSETCYTVRLVEKKALGSLCFYSKRFTNLYSASLFFAILVAIQYLFYGRSRKKTLAQQAIELQNQRNRAIAQTTQMLAHDVRKPFSLVSALIDMVANARDSEQVKLILNDGLSDISQALTSVNGMIQDVMEVGQSVTQLSYSSESIPEMIGDTLRNLFRFNSQSDFKIESQFSHGSCVEVDSLKVNRVFTNILGNAIEHMGHSGRLWIITKESDDWIEICLGNSNSYIPESDRKQLFDAFFTKGKQGGTGLGLAIAKKIVEAHGGKIWCDSSLAKGTEFFITLPVSGDRDGSRVKILSSSQEYYEESVLRADVTACSTISPEARSSQAEEKSLEGSLLKEIGREISLAIIDDEAVYRGHLKSNLACNTRLAAKINVQEHQSAEQFLIDVSNNIDVVIIDVDLGRGTMNGLDAVRLIRNEQPDSRICVHSNRGALEYSSLAMEAGADLFLPKPMSRLHLLKILASTVGLNDGETAAESKSNIRGKVVLVEDNQTIASSWKLLFDTAPIEVFMNFRTFFMKSGKPDFFEDVDAVVTDYYLDDFKTGIDVANHVRQLGFSGDIYLCSGKDHLEAEELELFSGVLPKNPSDAMAKLNTLRLGKNRQQQETQQMCLNQYKSTLKSRRLLIVEDIDLQRELYQGIGSDLMACDSAATYEEAVKLMELNNYDYLLSDIHLTTDFDDPSDGLKLMSFAKKRHSYMVVVGMSTDSSISEFSGMDHFVPKPILSLDQMAQALRDGERRCQ</sequence>
<evidence type="ECO:0000313" key="8">
    <source>
        <dbReference type="EMBL" id="SMF37966.1"/>
    </source>
</evidence>
<dbReference type="SMART" id="SM00448">
    <property type="entry name" value="REC"/>
    <property type="match status" value="3"/>
</dbReference>
<dbReference type="AlphaFoldDB" id="A0A1Y6C0W6"/>
<dbReference type="InterPro" id="IPR004358">
    <property type="entry name" value="Sig_transdc_His_kin-like_C"/>
</dbReference>
<keyword evidence="8" id="KW-0418">Kinase</keyword>
<dbReference type="InterPro" id="IPR011006">
    <property type="entry name" value="CheY-like_superfamily"/>
</dbReference>